<dbReference type="AlphaFoldDB" id="A0A6S6TYM0"/>
<name>A0A6S6TYM0_9BACT</name>
<dbReference type="PROSITE" id="PS51352">
    <property type="entry name" value="THIOREDOXIN_2"/>
    <property type="match status" value="1"/>
</dbReference>
<dbReference type="InterPro" id="IPR036249">
    <property type="entry name" value="Thioredoxin-like_sf"/>
</dbReference>
<protein>
    <recommendedName>
        <fullName evidence="2">Thioredoxin domain-containing protein</fullName>
    </recommendedName>
</protein>
<dbReference type="InterPro" id="IPR013766">
    <property type="entry name" value="Thioredoxin_domain"/>
</dbReference>
<dbReference type="SUPFAM" id="SSF52833">
    <property type="entry name" value="Thioredoxin-like"/>
    <property type="match status" value="1"/>
</dbReference>
<dbReference type="Gene3D" id="3.40.30.10">
    <property type="entry name" value="Glutaredoxin"/>
    <property type="match status" value="1"/>
</dbReference>
<feature type="chain" id="PRO_5027903592" description="Thioredoxin domain-containing protein" evidence="1">
    <location>
        <begin position="20"/>
        <end position="204"/>
    </location>
</feature>
<keyword evidence="1" id="KW-0732">Signal</keyword>
<organism evidence="3">
    <name type="scientific">uncultured Sulfurovum sp</name>
    <dbReference type="NCBI Taxonomy" id="269237"/>
    <lineage>
        <taxon>Bacteria</taxon>
        <taxon>Pseudomonadati</taxon>
        <taxon>Campylobacterota</taxon>
        <taxon>Epsilonproteobacteria</taxon>
        <taxon>Campylobacterales</taxon>
        <taxon>Sulfurovaceae</taxon>
        <taxon>Sulfurovum</taxon>
        <taxon>environmental samples</taxon>
    </lineage>
</organism>
<evidence type="ECO:0000256" key="1">
    <source>
        <dbReference type="SAM" id="SignalP"/>
    </source>
</evidence>
<evidence type="ECO:0000259" key="2">
    <source>
        <dbReference type="PROSITE" id="PS51352"/>
    </source>
</evidence>
<dbReference type="InterPro" id="IPR050553">
    <property type="entry name" value="Thioredoxin_ResA/DsbE_sf"/>
</dbReference>
<dbReference type="PANTHER" id="PTHR42852:SF13">
    <property type="entry name" value="PROTEIN DIPZ"/>
    <property type="match status" value="1"/>
</dbReference>
<accession>A0A6S6TYM0</accession>
<sequence length="204" mass="23153">MKKTLFLTSLLIIGLSTNACVKNDVNTPTLPEMLPEIVYEQPVILPSSPQATISPTSGQTHQLKTVQGPMILVEEKSNGFVFPQYGDNIILLQIFGKECEYCFEEMPFIQRMRTKYAQKLDIVALQAQKKMTPVVAQNIIQEFNIDHPIIDRDEASNLLLFINKTYGWNGVLPYTLLIKNGVTEYSFSGEVNQQEFEEAIRSLY</sequence>
<proteinExistence type="predicted"/>
<feature type="domain" description="Thioredoxin" evidence="2">
    <location>
        <begin position="42"/>
        <end position="204"/>
    </location>
</feature>
<evidence type="ECO:0000313" key="3">
    <source>
        <dbReference type="EMBL" id="CAA6824554.1"/>
    </source>
</evidence>
<reference evidence="3" key="1">
    <citation type="submission" date="2020-01" db="EMBL/GenBank/DDBJ databases">
        <authorList>
            <person name="Meier V. D."/>
            <person name="Meier V D."/>
        </authorList>
    </citation>
    <scope>NUCLEOTIDE SEQUENCE</scope>
    <source>
        <strain evidence="3">HLG_WM_MAG_05</strain>
    </source>
</reference>
<dbReference type="EMBL" id="CACVAU010000075">
    <property type="protein sequence ID" value="CAA6824554.1"/>
    <property type="molecule type" value="Genomic_DNA"/>
</dbReference>
<feature type="signal peptide" evidence="1">
    <location>
        <begin position="1"/>
        <end position="19"/>
    </location>
</feature>
<dbReference type="PANTHER" id="PTHR42852">
    <property type="entry name" value="THIOL:DISULFIDE INTERCHANGE PROTEIN DSBE"/>
    <property type="match status" value="1"/>
</dbReference>
<gene>
    <name evidence="3" type="ORF">HELGO_WM20592</name>
</gene>